<keyword evidence="2" id="KW-1185">Reference proteome</keyword>
<dbReference type="PANTHER" id="PTHR33223:SF11">
    <property type="entry name" value="ELEMENT PROTEIN, PUTATIVE-RELATED"/>
    <property type="match status" value="1"/>
</dbReference>
<comment type="caution">
    <text evidence="1">The sequence shown here is derived from an EMBL/GenBank/DDBJ whole genome shotgun (WGS) entry which is preliminary data.</text>
</comment>
<proteinExistence type="predicted"/>
<sequence length="423" mass="48799">MLDSQGFIPMMTPAQAFKSIQVMSDHSHNWYDGAATRQRSNDSSDDIDMQELKENIYVIQVSCKICEGTHLTQECPLRKKDEAVEQIKYIGLLKETINKYCEESLKRQAANDEWIRKFVENTDLNLRAIDTATKNLQVLGKNMGGIDINTLTMEQYITLIQDKNSSGLLIPEIGNDVDFEIKSHFMKELRRNLFAGTDDKDAHEHVRRVLEISDLFHIPSVTYDANMLKVFPITLIGAALRWKNRLPAGKLKEIGNFKQGMDEMLYQAWERYNDLLYRCSQHDLNSQQKVQIFYTGLGIPSRKMLDSQGFIPMMTPAQAYKSIQVMADHSHNWYNEATTRQRSNDSSDDIDMQELKKNFHVIQETINKYYEESIKRQATNDDWIRKFIENTTLNLRAIDAATKNPQVLTARGLKSGSPWLVVK</sequence>
<evidence type="ECO:0008006" key="3">
    <source>
        <dbReference type="Google" id="ProtNLM"/>
    </source>
</evidence>
<dbReference type="PANTHER" id="PTHR33223">
    <property type="entry name" value="CCHC-TYPE DOMAIN-CONTAINING PROTEIN"/>
    <property type="match status" value="1"/>
</dbReference>
<evidence type="ECO:0000313" key="2">
    <source>
        <dbReference type="Proteomes" id="UP001151760"/>
    </source>
</evidence>
<dbReference type="EMBL" id="BQNB010021508">
    <property type="protein sequence ID" value="GJU07121.1"/>
    <property type="molecule type" value="Genomic_DNA"/>
</dbReference>
<protein>
    <recommendedName>
        <fullName evidence="3">Retrotransposon gag domain-containing protein</fullName>
    </recommendedName>
</protein>
<gene>
    <name evidence="1" type="ORF">Tco_1123551</name>
</gene>
<dbReference type="Proteomes" id="UP001151760">
    <property type="component" value="Unassembled WGS sequence"/>
</dbReference>
<organism evidence="1 2">
    <name type="scientific">Tanacetum coccineum</name>
    <dbReference type="NCBI Taxonomy" id="301880"/>
    <lineage>
        <taxon>Eukaryota</taxon>
        <taxon>Viridiplantae</taxon>
        <taxon>Streptophyta</taxon>
        <taxon>Embryophyta</taxon>
        <taxon>Tracheophyta</taxon>
        <taxon>Spermatophyta</taxon>
        <taxon>Magnoliopsida</taxon>
        <taxon>eudicotyledons</taxon>
        <taxon>Gunneridae</taxon>
        <taxon>Pentapetalae</taxon>
        <taxon>asterids</taxon>
        <taxon>campanulids</taxon>
        <taxon>Asterales</taxon>
        <taxon>Asteraceae</taxon>
        <taxon>Asteroideae</taxon>
        <taxon>Anthemideae</taxon>
        <taxon>Anthemidinae</taxon>
        <taxon>Tanacetum</taxon>
    </lineage>
</organism>
<evidence type="ECO:0000313" key="1">
    <source>
        <dbReference type="EMBL" id="GJU07121.1"/>
    </source>
</evidence>
<reference evidence="1" key="2">
    <citation type="submission" date="2022-01" db="EMBL/GenBank/DDBJ databases">
        <authorList>
            <person name="Yamashiro T."/>
            <person name="Shiraishi A."/>
            <person name="Satake H."/>
            <person name="Nakayama K."/>
        </authorList>
    </citation>
    <scope>NUCLEOTIDE SEQUENCE</scope>
</reference>
<reference evidence="1" key="1">
    <citation type="journal article" date="2022" name="Int. J. Mol. Sci.">
        <title>Draft Genome of Tanacetum Coccineum: Genomic Comparison of Closely Related Tanacetum-Family Plants.</title>
        <authorList>
            <person name="Yamashiro T."/>
            <person name="Shiraishi A."/>
            <person name="Nakayama K."/>
            <person name="Satake H."/>
        </authorList>
    </citation>
    <scope>NUCLEOTIDE SEQUENCE</scope>
</reference>
<name>A0ABQ5J3P5_9ASTR</name>
<accession>A0ABQ5J3P5</accession>